<reference evidence="3" key="2">
    <citation type="submission" date="2023-06" db="EMBL/GenBank/DDBJ databases">
        <title>Itaconate inhibition of nontuberculous mycobacteria.</title>
        <authorList>
            <person name="Spilker T."/>
        </authorList>
    </citation>
    <scope>NUCLEOTIDE SEQUENCE [LARGE SCALE GENOMIC DNA]</scope>
    <source>
        <strain evidence="3">FLAC1071</strain>
    </source>
</reference>
<evidence type="ECO:0000313" key="3">
    <source>
        <dbReference type="Proteomes" id="UP001529272"/>
    </source>
</evidence>
<proteinExistence type="predicted"/>
<feature type="region of interest" description="Disordered" evidence="1">
    <location>
        <begin position="63"/>
        <end position="91"/>
    </location>
</feature>
<evidence type="ECO:0000313" key="2">
    <source>
        <dbReference type="EMBL" id="MDM3927801.1"/>
    </source>
</evidence>
<sequence>MPDFSQRDDDAVPPVFIAVDEYAQFKECLTAEGARVANEEAAHSLREIFTLARSHRIRITAGVGTPTHRRGHGRGADRSRHENLQRGGGCA</sequence>
<reference evidence="2 3" key="1">
    <citation type="submission" date="2023-06" db="EMBL/GenBank/DDBJ databases">
        <title>Itaconate inhibition of nontuberculous mycobacteria.</title>
        <authorList>
            <person name="Breen P."/>
            <person name="Zimbric M."/>
            <person name="Caverly L."/>
        </authorList>
    </citation>
    <scope>NUCLEOTIDE SEQUENCE [LARGE SCALE GENOMIC DNA]</scope>
    <source>
        <strain evidence="2 3">FLAC1071</strain>
    </source>
</reference>
<organism evidence="2 3">
    <name type="scientific">Mycobacterium intracellulare subsp. chimaera</name>
    <dbReference type="NCBI Taxonomy" id="222805"/>
    <lineage>
        <taxon>Bacteria</taxon>
        <taxon>Bacillati</taxon>
        <taxon>Actinomycetota</taxon>
        <taxon>Actinomycetes</taxon>
        <taxon>Mycobacteriales</taxon>
        <taxon>Mycobacteriaceae</taxon>
        <taxon>Mycobacterium</taxon>
        <taxon>Mycobacterium avium complex (MAC)</taxon>
    </lineage>
</organism>
<keyword evidence="3" id="KW-1185">Reference proteome</keyword>
<name>A0ABT7P3E4_MYCIT</name>
<accession>A0ABT7P3E4</accession>
<evidence type="ECO:0000256" key="1">
    <source>
        <dbReference type="SAM" id="MobiDB-lite"/>
    </source>
</evidence>
<gene>
    <name evidence="2" type="ORF">QRB35_17470</name>
</gene>
<dbReference type="Proteomes" id="UP001529272">
    <property type="component" value="Unassembled WGS sequence"/>
</dbReference>
<feature type="compositionally biased region" description="Basic and acidic residues" evidence="1">
    <location>
        <begin position="74"/>
        <end position="84"/>
    </location>
</feature>
<dbReference type="EMBL" id="JASZZX010000016">
    <property type="protein sequence ID" value="MDM3927801.1"/>
    <property type="molecule type" value="Genomic_DNA"/>
</dbReference>
<protein>
    <submittedName>
        <fullName evidence="2">Uncharacterized protein</fullName>
    </submittedName>
</protein>
<dbReference type="RefSeq" id="WP_141245025.1">
    <property type="nucleotide sequence ID" value="NZ_JASZZX010000016.1"/>
</dbReference>
<comment type="caution">
    <text evidence="2">The sequence shown here is derived from an EMBL/GenBank/DDBJ whole genome shotgun (WGS) entry which is preliminary data.</text>
</comment>